<gene>
    <name evidence="2" type="ORF">FHG89_06850</name>
</gene>
<keyword evidence="3" id="KW-1185">Reference proteome</keyword>
<dbReference type="EMBL" id="VDFY01000106">
    <property type="protein sequence ID" value="TNH30584.1"/>
    <property type="molecule type" value="Genomic_DNA"/>
</dbReference>
<evidence type="ECO:0000313" key="3">
    <source>
        <dbReference type="Proteomes" id="UP000306145"/>
    </source>
</evidence>
<dbReference type="OrthoDB" id="3798591at2"/>
<comment type="caution">
    <text evidence="2">The sequence shown here is derived from an EMBL/GenBank/DDBJ whole genome shotgun (WGS) entry which is preliminary data.</text>
</comment>
<evidence type="ECO:0000259" key="1">
    <source>
        <dbReference type="Pfam" id="PF05193"/>
    </source>
</evidence>
<dbReference type="InterPro" id="IPR011249">
    <property type="entry name" value="Metalloenz_LuxS/M16"/>
</dbReference>
<accession>A0A5C4QX71</accession>
<dbReference type="SUPFAM" id="SSF63411">
    <property type="entry name" value="LuxS/MPP-like metallohydrolase"/>
    <property type="match status" value="1"/>
</dbReference>
<feature type="domain" description="Peptidase M16 C-terminal" evidence="1">
    <location>
        <begin position="175"/>
        <end position="293"/>
    </location>
</feature>
<protein>
    <submittedName>
        <fullName evidence="2">Insulinase family protein</fullName>
    </submittedName>
</protein>
<proteinExistence type="predicted"/>
<evidence type="ECO:0000313" key="2">
    <source>
        <dbReference type="EMBL" id="TNH30584.1"/>
    </source>
</evidence>
<dbReference type="GO" id="GO:0046872">
    <property type="term" value="F:metal ion binding"/>
    <property type="evidence" value="ECO:0007669"/>
    <property type="project" value="InterPro"/>
</dbReference>
<name>A0A5C4QX71_9ACTN</name>
<dbReference type="InterPro" id="IPR007863">
    <property type="entry name" value="Peptidase_M16_C"/>
</dbReference>
<dbReference type="Gene3D" id="3.30.830.10">
    <property type="entry name" value="Metalloenzyme, LuxS/M16 peptidase-like"/>
    <property type="match status" value="1"/>
</dbReference>
<organism evidence="2 3">
    <name type="scientific">Micromonospora orduensis</name>
    <dbReference type="NCBI Taxonomy" id="1420891"/>
    <lineage>
        <taxon>Bacteria</taxon>
        <taxon>Bacillati</taxon>
        <taxon>Actinomycetota</taxon>
        <taxon>Actinomycetes</taxon>
        <taxon>Micromonosporales</taxon>
        <taxon>Micromonosporaceae</taxon>
        <taxon>Micromonospora</taxon>
    </lineage>
</organism>
<dbReference type="Pfam" id="PF05193">
    <property type="entry name" value="Peptidase_M16_C"/>
    <property type="match status" value="1"/>
</dbReference>
<dbReference type="AlphaFoldDB" id="A0A5C4QX71"/>
<dbReference type="RefSeq" id="WP_139583506.1">
    <property type="nucleotide sequence ID" value="NZ_VDFY01000106.1"/>
</dbReference>
<reference evidence="2 3" key="1">
    <citation type="submission" date="2019-06" db="EMBL/GenBank/DDBJ databases">
        <title>Micromonospora ordensis sp. nov., isolated from deep marine sediment.</title>
        <authorList>
            <person name="Veyisoglu A."/>
            <person name="Carro L."/>
            <person name="Klenk H.-P."/>
            <person name="Sahin N."/>
        </authorList>
    </citation>
    <scope>NUCLEOTIDE SEQUENCE [LARGE SCALE GENOMIC DNA]</scope>
    <source>
        <strain evidence="2 3">S2509</strain>
    </source>
</reference>
<dbReference type="Proteomes" id="UP000306145">
    <property type="component" value="Unassembled WGS sequence"/>
</dbReference>
<sequence>MVNARTTRRRELELPHAPALGWDLPEGHADDPPEAVGRAALVARYLAHALARDPATAGWMRRHRLTEHASQFSFWSPDARGERLAEAVSRIDPEPASALLQSLAAAQLAQARNQRANPVVTMFRAVETAAWGGSPEEALGDQETLANARGAELGNCLRRCLARARQIDPSTGTAPPAPAPDPGSWRGEMVLVDRPGEQCRVVLQFRLTEVIEDAASAAVLAQLLDGSDGLLYRRLRTEAGLVYGTVAVARDDGRPQTLTIGASLLRERLPATIDAIRRCVDEIDDGELPAEALGVAVGRVVDRVLTKLDEPFGALDDHRRRLNGQHSVAVVAEKASAAPDQLARVPRLSSRHRPAVAYIGPVDETVPELIGRMR</sequence>